<protein>
    <submittedName>
        <fullName evidence="1">Uncharacterized protein</fullName>
    </submittedName>
</protein>
<evidence type="ECO:0000313" key="2">
    <source>
        <dbReference type="Proteomes" id="UP000439903"/>
    </source>
</evidence>
<name>A0A8H3XJ71_GIGMA</name>
<gene>
    <name evidence="1" type="ORF">F8M41_000385</name>
</gene>
<dbReference type="Proteomes" id="UP000439903">
    <property type="component" value="Unassembled WGS sequence"/>
</dbReference>
<dbReference type="OrthoDB" id="2405564at2759"/>
<evidence type="ECO:0000313" key="1">
    <source>
        <dbReference type="EMBL" id="KAF0461679.1"/>
    </source>
</evidence>
<sequence length="282" mass="32515">MSSLLGPVARLPVLRTFRQTVFFSSITTLFDKYLVSSRKVAKNKLKERGFPSNISTTASGFDLKDLQLLKVNFQPTPFKSDILPNVDDHQVQAFLTDLHEIIKNLHSDEGMEEAEIDMLVYNLLVQIVGLHRYPLRVRTHPRCRLYIASECYMTAKPEFVINRKNISMIVIEVCVFNWLWRSAEILACANEKMLHTAHQTGVILDQIIFAVRVVSTCFTFYKTIIPNGYWKELDYGLPQKESIIIKRWPEGVRPTSGLDIVESNGRQNVLEAFFKIRKHLLQ</sequence>
<accession>A0A8H3XJ71</accession>
<reference evidence="1 2" key="1">
    <citation type="journal article" date="2019" name="Environ. Microbiol.">
        <title>At the nexus of three kingdoms: the genome of the mycorrhizal fungus Gigaspora margarita provides insights into plant, endobacterial and fungal interactions.</title>
        <authorList>
            <person name="Venice F."/>
            <person name="Ghignone S."/>
            <person name="Salvioli di Fossalunga A."/>
            <person name="Amselem J."/>
            <person name="Novero M."/>
            <person name="Xianan X."/>
            <person name="Sedzielewska Toro K."/>
            <person name="Morin E."/>
            <person name="Lipzen A."/>
            <person name="Grigoriev I.V."/>
            <person name="Henrissat B."/>
            <person name="Martin F.M."/>
            <person name="Bonfante P."/>
        </authorList>
    </citation>
    <scope>NUCLEOTIDE SEQUENCE [LARGE SCALE GENOMIC DNA]</scope>
    <source>
        <strain evidence="1 2">BEG34</strain>
    </source>
</reference>
<dbReference type="AlphaFoldDB" id="A0A8H3XJ71"/>
<proteinExistence type="predicted"/>
<organism evidence="1 2">
    <name type="scientific">Gigaspora margarita</name>
    <dbReference type="NCBI Taxonomy" id="4874"/>
    <lineage>
        <taxon>Eukaryota</taxon>
        <taxon>Fungi</taxon>
        <taxon>Fungi incertae sedis</taxon>
        <taxon>Mucoromycota</taxon>
        <taxon>Glomeromycotina</taxon>
        <taxon>Glomeromycetes</taxon>
        <taxon>Diversisporales</taxon>
        <taxon>Gigasporaceae</taxon>
        <taxon>Gigaspora</taxon>
    </lineage>
</organism>
<dbReference type="EMBL" id="WTPW01001023">
    <property type="protein sequence ID" value="KAF0461679.1"/>
    <property type="molecule type" value="Genomic_DNA"/>
</dbReference>
<keyword evidence="2" id="KW-1185">Reference proteome</keyword>
<comment type="caution">
    <text evidence="1">The sequence shown here is derived from an EMBL/GenBank/DDBJ whole genome shotgun (WGS) entry which is preliminary data.</text>
</comment>